<organism evidence="2 3">
    <name type="scientific">Dehalococcoides mccartyi</name>
    <dbReference type="NCBI Taxonomy" id="61435"/>
    <lineage>
        <taxon>Bacteria</taxon>
        <taxon>Bacillati</taxon>
        <taxon>Chloroflexota</taxon>
        <taxon>Dehalococcoidia</taxon>
        <taxon>Dehalococcoidales</taxon>
        <taxon>Dehalococcoidaceae</taxon>
        <taxon>Dehalococcoides</taxon>
    </lineage>
</organism>
<feature type="region of interest" description="Disordered" evidence="1">
    <location>
        <begin position="243"/>
        <end position="273"/>
    </location>
</feature>
<feature type="compositionally biased region" description="Basic and acidic residues" evidence="1">
    <location>
        <begin position="262"/>
        <end position="273"/>
    </location>
</feature>
<name>A0A142V8I8_9CHLR</name>
<dbReference type="PATRIC" id="fig|61435.8.peg.127"/>
<protein>
    <submittedName>
        <fullName evidence="2">Uncharacterized protein</fullName>
    </submittedName>
</protein>
<dbReference type="OrthoDB" id="166755at2"/>
<dbReference type="Proteomes" id="UP000076394">
    <property type="component" value="Chromosome"/>
</dbReference>
<evidence type="ECO:0000313" key="2">
    <source>
        <dbReference type="EMBL" id="AMU85959.1"/>
    </source>
</evidence>
<evidence type="ECO:0000256" key="1">
    <source>
        <dbReference type="SAM" id="MobiDB-lite"/>
    </source>
</evidence>
<sequence>MDDQLVEEVKKRKDSQSERQMAAELNISRSKVRGILQEIKLQENGTALVPEDKLRAIIREELERAHTTEEEKEEEEAKTSGEFPIVRKMGGGMEMIAPEAVLKHYMGGTPDGEVELRAIMKFRAAMLMVMDLVNIQKGSAEADARRMEPILRLMKETREEQDAAAARAKASSEEIADRTAQATAGQLFGAISQSNSQVNSTLAQIKQMVGGQANDPFSQVVSMLQSMQQMSQMFGMPLLGMMPGAAPSGGPPGAQPTMEPPPIEKHSAKEWEE</sequence>
<feature type="compositionally biased region" description="Basic and acidic residues" evidence="1">
    <location>
        <begin position="7"/>
        <end position="17"/>
    </location>
</feature>
<accession>A0A142V8I8</accession>
<evidence type="ECO:0000313" key="3">
    <source>
        <dbReference type="Proteomes" id="UP000076394"/>
    </source>
</evidence>
<reference evidence="2 3" key="1">
    <citation type="submission" date="2015-03" db="EMBL/GenBank/DDBJ databases">
        <title>Genomic characterization of Dehalococcoides mccartyi strain 11a5, an unusal plasmid-containing chloroethene dechlorinator.</title>
        <authorList>
            <person name="Zhao S."/>
            <person name="Ding C."/>
            <person name="He J."/>
        </authorList>
    </citation>
    <scope>NUCLEOTIDE SEQUENCE [LARGE SCALE GENOMIC DNA]</scope>
    <source>
        <strain evidence="2 3">11a5</strain>
    </source>
</reference>
<feature type="compositionally biased region" description="Pro residues" evidence="1">
    <location>
        <begin position="249"/>
        <end position="261"/>
    </location>
</feature>
<dbReference type="RefSeq" id="WP_034376876.1">
    <property type="nucleotide sequence ID" value="NZ_CP011127.1"/>
</dbReference>
<dbReference type="AlphaFoldDB" id="A0A142V8I8"/>
<dbReference type="EMBL" id="CP011127">
    <property type="protein sequence ID" value="AMU85959.1"/>
    <property type="molecule type" value="Genomic_DNA"/>
</dbReference>
<proteinExistence type="predicted"/>
<feature type="region of interest" description="Disordered" evidence="1">
    <location>
        <begin position="1"/>
        <end position="24"/>
    </location>
</feature>
<gene>
    <name evidence="2" type="ORF">Dm11a5_0128</name>
</gene>